<reference evidence="1" key="2">
    <citation type="journal article" date="2015" name="Fish Shellfish Immunol.">
        <title>Early steps in the European eel (Anguilla anguilla)-Vibrio vulnificus interaction in the gills: Role of the RtxA13 toxin.</title>
        <authorList>
            <person name="Callol A."/>
            <person name="Pajuelo D."/>
            <person name="Ebbesson L."/>
            <person name="Teles M."/>
            <person name="MacKenzie S."/>
            <person name="Amaro C."/>
        </authorList>
    </citation>
    <scope>NUCLEOTIDE SEQUENCE</scope>
</reference>
<protein>
    <submittedName>
        <fullName evidence="1">Uncharacterized protein</fullName>
    </submittedName>
</protein>
<evidence type="ECO:0000313" key="1">
    <source>
        <dbReference type="EMBL" id="JAI07066.1"/>
    </source>
</evidence>
<proteinExistence type="predicted"/>
<reference evidence="1" key="1">
    <citation type="submission" date="2014-11" db="EMBL/GenBank/DDBJ databases">
        <authorList>
            <person name="Amaro Gonzalez C."/>
        </authorList>
    </citation>
    <scope>NUCLEOTIDE SEQUENCE</scope>
</reference>
<name>A0A0E9XYX9_ANGAN</name>
<accession>A0A0E9XYX9</accession>
<dbReference type="AlphaFoldDB" id="A0A0E9XYX9"/>
<organism evidence="1">
    <name type="scientific">Anguilla anguilla</name>
    <name type="common">European freshwater eel</name>
    <name type="synonym">Muraena anguilla</name>
    <dbReference type="NCBI Taxonomy" id="7936"/>
    <lineage>
        <taxon>Eukaryota</taxon>
        <taxon>Metazoa</taxon>
        <taxon>Chordata</taxon>
        <taxon>Craniata</taxon>
        <taxon>Vertebrata</taxon>
        <taxon>Euteleostomi</taxon>
        <taxon>Actinopterygii</taxon>
        <taxon>Neopterygii</taxon>
        <taxon>Teleostei</taxon>
        <taxon>Anguilliformes</taxon>
        <taxon>Anguillidae</taxon>
        <taxon>Anguilla</taxon>
    </lineage>
</organism>
<sequence>MYLRFLESFHFFTFQRMPSVQRLRLQIPRSSADLKRTWIRLALH</sequence>
<dbReference type="EMBL" id="GBXM01001512">
    <property type="protein sequence ID" value="JAI07066.1"/>
    <property type="molecule type" value="Transcribed_RNA"/>
</dbReference>